<organism evidence="2 3">
    <name type="scientific">Stentor coeruleus</name>
    <dbReference type="NCBI Taxonomy" id="5963"/>
    <lineage>
        <taxon>Eukaryota</taxon>
        <taxon>Sar</taxon>
        <taxon>Alveolata</taxon>
        <taxon>Ciliophora</taxon>
        <taxon>Postciliodesmatophora</taxon>
        <taxon>Heterotrichea</taxon>
        <taxon>Heterotrichida</taxon>
        <taxon>Stentoridae</taxon>
        <taxon>Stentor</taxon>
    </lineage>
</organism>
<feature type="compositionally biased region" description="Low complexity" evidence="1">
    <location>
        <begin position="71"/>
        <end position="95"/>
    </location>
</feature>
<dbReference type="EMBL" id="MPUH01000042">
    <property type="protein sequence ID" value="OMJ93437.1"/>
    <property type="molecule type" value="Genomic_DNA"/>
</dbReference>
<sequence>MDLYTRKYSDHLNTQTSLNKKPSLYQRPTSITPEPQSFLKNFFPKSKKLITATEEILYKEHTNFYIKAKSSRSSSPISPNSPIPNQSSSPINTSPEKLNKSRKIAPSLTPIPGKYTLPTINTVKEKNYCVTKRPFIEKTNRKFSKIDSILKACGEESEKMLENSKKIKQFIDKEQVLAVKYTQEMEWNTNKLTEINGYKNDLMKRLFEEYKNINTRYENEKNLISKNYNTKNLQYYKEKAKGIKKLLINYKLKVLP</sequence>
<proteinExistence type="predicted"/>
<name>A0A1R2CWQ2_9CILI</name>
<dbReference type="Proteomes" id="UP000187209">
    <property type="component" value="Unassembled WGS sequence"/>
</dbReference>
<evidence type="ECO:0000313" key="2">
    <source>
        <dbReference type="EMBL" id="OMJ93437.1"/>
    </source>
</evidence>
<keyword evidence="3" id="KW-1185">Reference proteome</keyword>
<feature type="compositionally biased region" description="Basic and acidic residues" evidence="1">
    <location>
        <begin position="1"/>
        <end position="10"/>
    </location>
</feature>
<accession>A0A1R2CWQ2</accession>
<feature type="region of interest" description="Disordered" evidence="1">
    <location>
        <begin position="69"/>
        <end position="105"/>
    </location>
</feature>
<reference evidence="2 3" key="1">
    <citation type="submission" date="2016-11" db="EMBL/GenBank/DDBJ databases">
        <title>The macronuclear genome of Stentor coeruleus: a giant cell with tiny introns.</title>
        <authorList>
            <person name="Slabodnick M."/>
            <person name="Ruby J.G."/>
            <person name="Reiff S.B."/>
            <person name="Swart E.C."/>
            <person name="Gosai S."/>
            <person name="Prabakaran S."/>
            <person name="Witkowska E."/>
            <person name="Larue G.E."/>
            <person name="Fisher S."/>
            <person name="Freeman R.M."/>
            <person name="Gunawardena J."/>
            <person name="Chu W."/>
            <person name="Stover N.A."/>
            <person name="Gregory B.D."/>
            <person name="Nowacki M."/>
            <person name="Derisi J."/>
            <person name="Roy S.W."/>
            <person name="Marshall W.F."/>
            <person name="Sood P."/>
        </authorList>
    </citation>
    <scope>NUCLEOTIDE SEQUENCE [LARGE SCALE GENOMIC DNA]</scope>
    <source>
        <strain evidence="2">WM001</strain>
    </source>
</reference>
<evidence type="ECO:0000256" key="1">
    <source>
        <dbReference type="SAM" id="MobiDB-lite"/>
    </source>
</evidence>
<feature type="region of interest" description="Disordered" evidence="1">
    <location>
        <begin position="1"/>
        <end position="32"/>
    </location>
</feature>
<protein>
    <submittedName>
        <fullName evidence="2">Uncharacterized protein</fullName>
    </submittedName>
</protein>
<evidence type="ECO:0000313" key="3">
    <source>
        <dbReference type="Proteomes" id="UP000187209"/>
    </source>
</evidence>
<dbReference type="AlphaFoldDB" id="A0A1R2CWQ2"/>
<comment type="caution">
    <text evidence="2">The sequence shown here is derived from an EMBL/GenBank/DDBJ whole genome shotgun (WGS) entry which is preliminary data.</text>
</comment>
<gene>
    <name evidence="2" type="ORF">SteCoe_3553</name>
</gene>
<feature type="compositionally biased region" description="Polar residues" evidence="1">
    <location>
        <begin position="11"/>
        <end position="32"/>
    </location>
</feature>